<dbReference type="Pfam" id="PF12838">
    <property type="entry name" value="Fer4_7"/>
    <property type="match status" value="1"/>
</dbReference>
<keyword evidence="7" id="KW-0411">Iron-sulfur</keyword>
<dbReference type="HOGENOM" id="CLU_139698_11_0_5"/>
<dbReference type="PROSITE" id="PS00198">
    <property type="entry name" value="4FE4S_FER_1"/>
    <property type="match status" value="1"/>
</dbReference>
<keyword evidence="5" id="KW-0249">Electron transport</keyword>
<keyword evidence="4" id="KW-0479">Metal-binding</keyword>
<comment type="cofactor">
    <cofactor evidence="1">
        <name>[4Fe-4S] cluster</name>
        <dbReference type="ChEBI" id="CHEBI:49883"/>
    </cofactor>
</comment>
<evidence type="ECO:0000256" key="4">
    <source>
        <dbReference type="ARBA" id="ARBA00022723"/>
    </source>
</evidence>
<dbReference type="RefSeq" id="WP_080719417.1">
    <property type="nucleotide sequence ID" value="NZ_HG938357.1"/>
</dbReference>
<feature type="domain" description="4Fe-4S ferredoxin-type" evidence="10">
    <location>
        <begin position="1"/>
        <end position="30"/>
    </location>
</feature>
<geneLocation type="plasmid" evidence="12">
    <name>III</name>
</geneLocation>
<dbReference type="InterPro" id="IPR017900">
    <property type="entry name" value="4Fe4S_Fe_S_CS"/>
</dbReference>
<evidence type="ECO:0000313" key="11">
    <source>
        <dbReference type="EMBL" id="CDN58428.1"/>
    </source>
</evidence>
<dbReference type="EMBL" id="HG938357">
    <property type="protein sequence ID" value="CDN58428.1"/>
    <property type="molecule type" value="Genomic_DNA"/>
</dbReference>
<keyword evidence="6" id="KW-0408">Iron</keyword>
<proteinExistence type="predicted"/>
<dbReference type="GO" id="GO:0046872">
    <property type="term" value="F:metal ion binding"/>
    <property type="evidence" value="ECO:0007669"/>
    <property type="project" value="UniProtKB-KW"/>
</dbReference>
<dbReference type="GO" id="GO:0051539">
    <property type="term" value="F:4 iron, 4 sulfur cluster binding"/>
    <property type="evidence" value="ECO:0007669"/>
    <property type="project" value="UniProtKB-KW"/>
</dbReference>
<sequence length="63" mass="6636">MAFKIVTSQCSQCGACEFVCPSGAVALKGEHYVIDPRKCTECEGFGTQQCAAACPMEKTCVPA</sequence>
<dbReference type="FunFam" id="3.30.70.20:FF:000045">
    <property type="entry name" value="Ferredoxin, 4Fe-4S"/>
    <property type="match status" value="1"/>
</dbReference>
<protein>
    <recommendedName>
        <fullName evidence="9">Ferredoxin-like protein in nif region</fullName>
    </recommendedName>
</protein>
<dbReference type="SUPFAM" id="SSF54862">
    <property type="entry name" value="4Fe-4S ferredoxins"/>
    <property type="match status" value="1"/>
</dbReference>
<organism evidence="11 12">
    <name type="scientific">Neorhizobium galegae bv. officinalis bv. officinalis str. HAMBI 1141</name>
    <dbReference type="NCBI Taxonomy" id="1028801"/>
    <lineage>
        <taxon>Bacteria</taxon>
        <taxon>Pseudomonadati</taxon>
        <taxon>Pseudomonadota</taxon>
        <taxon>Alphaproteobacteria</taxon>
        <taxon>Hyphomicrobiales</taxon>
        <taxon>Rhizobiaceae</taxon>
        <taxon>Rhizobium/Agrobacterium group</taxon>
        <taxon>Neorhizobium</taxon>
    </lineage>
</organism>
<evidence type="ECO:0000313" key="12">
    <source>
        <dbReference type="Proteomes" id="UP000028186"/>
    </source>
</evidence>
<keyword evidence="11" id="KW-0614">Plasmid</keyword>
<dbReference type="AlphaFoldDB" id="A0A068TJF0"/>
<gene>
    <name evidence="11" type="primary">fdxN</name>
    <name evidence="11" type="ORF">RG1141_PB00800</name>
</gene>
<evidence type="ECO:0000256" key="6">
    <source>
        <dbReference type="ARBA" id="ARBA00023004"/>
    </source>
</evidence>
<keyword evidence="8" id="KW-0535">Nitrogen fixation</keyword>
<keyword evidence="2" id="KW-0813">Transport</keyword>
<evidence type="ECO:0000256" key="5">
    <source>
        <dbReference type="ARBA" id="ARBA00022982"/>
    </source>
</evidence>
<dbReference type="InterPro" id="IPR017896">
    <property type="entry name" value="4Fe4S_Fe-S-bd"/>
</dbReference>
<dbReference type="PROSITE" id="PS51379">
    <property type="entry name" value="4FE4S_FER_2"/>
    <property type="match status" value="1"/>
</dbReference>
<evidence type="ECO:0000256" key="1">
    <source>
        <dbReference type="ARBA" id="ARBA00001966"/>
    </source>
</evidence>
<evidence type="ECO:0000256" key="9">
    <source>
        <dbReference type="ARBA" id="ARBA00069344"/>
    </source>
</evidence>
<evidence type="ECO:0000256" key="3">
    <source>
        <dbReference type="ARBA" id="ARBA00022485"/>
    </source>
</evidence>
<evidence type="ECO:0000256" key="8">
    <source>
        <dbReference type="ARBA" id="ARBA00023231"/>
    </source>
</evidence>
<evidence type="ECO:0000256" key="7">
    <source>
        <dbReference type="ARBA" id="ARBA00023014"/>
    </source>
</evidence>
<reference evidence="12" key="1">
    <citation type="journal article" date="2014" name="BMC Genomics">
        <title>Genome sequencing of two Neorhizobium galegae strains reveals a noeT gene responsible for the unusual acetylation of the nodulation factors.</title>
        <authorList>
            <person name="Osterman J."/>
            <person name="Marsh J."/>
            <person name="Laine P.K."/>
            <person name="Zeng Z."/>
            <person name="Alatalo E."/>
            <person name="Sullivan J.T."/>
            <person name="Young J.P."/>
            <person name="Thomas-Oates J."/>
            <person name="Paulin L."/>
            <person name="Lindstrom K."/>
        </authorList>
    </citation>
    <scope>NUCLEOTIDE SEQUENCE [LARGE SCALE GENOMIC DNA]</scope>
    <source>
        <strain evidence="12">HAMBI 1141</strain>
        <plasmid evidence="12">III</plasmid>
    </source>
</reference>
<evidence type="ECO:0000259" key="10">
    <source>
        <dbReference type="PROSITE" id="PS51379"/>
    </source>
</evidence>
<dbReference type="Gene3D" id="3.30.70.20">
    <property type="match status" value="1"/>
</dbReference>
<accession>A0A068TJF0</accession>
<keyword evidence="3" id="KW-0004">4Fe-4S</keyword>
<dbReference type="KEGG" id="ngl:RG1141_PB00800"/>
<dbReference type="Proteomes" id="UP000028186">
    <property type="component" value="Plasmid pHAMBI1141b"/>
</dbReference>
<name>A0A068TJF0_NEOGA</name>
<evidence type="ECO:0000256" key="2">
    <source>
        <dbReference type="ARBA" id="ARBA00022448"/>
    </source>
</evidence>